<protein>
    <recommendedName>
        <fullName evidence="3">DUF3566 domain-containing protein</fullName>
    </recommendedName>
</protein>
<dbReference type="InterPro" id="IPR021949">
    <property type="entry name" value="DUF3566_TM"/>
</dbReference>
<dbReference type="Pfam" id="PF12089">
    <property type="entry name" value="DUF3566"/>
    <property type="match status" value="1"/>
</dbReference>
<feature type="transmembrane region" description="Helical" evidence="2">
    <location>
        <begin position="207"/>
        <end position="230"/>
    </location>
</feature>
<feature type="domain" description="DUF3566" evidence="3">
    <location>
        <begin position="189"/>
        <end position="307"/>
    </location>
</feature>
<evidence type="ECO:0000256" key="2">
    <source>
        <dbReference type="SAM" id="Phobius"/>
    </source>
</evidence>
<dbReference type="Proteomes" id="UP000647017">
    <property type="component" value="Unassembled WGS sequence"/>
</dbReference>
<keyword evidence="5" id="KW-1185">Reference proteome</keyword>
<gene>
    <name evidence="4" type="ORF">Van01_19060</name>
</gene>
<reference evidence="4 5" key="1">
    <citation type="submission" date="2021-01" db="EMBL/GenBank/DDBJ databases">
        <title>Whole genome shotgun sequence of Verrucosispora andamanensis NBRC 109075.</title>
        <authorList>
            <person name="Komaki H."/>
            <person name="Tamura T."/>
        </authorList>
    </citation>
    <scope>NUCLEOTIDE SEQUENCE [LARGE SCALE GENOMIC DNA]</scope>
    <source>
        <strain evidence="4 5">NBRC 109075</strain>
    </source>
</reference>
<proteinExistence type="predicted"/>
<dbReference type="EMBL" id="BOOZ01000007">
    <property type="protein sequence ID" value="GIJ08692.1"/>
    <property type="molecule type" value="Genomic_DNA"/>
</dbReference>
<accession>A0ABQ4HSV1</accession>
<sequence>MTETQAKSGNAGTSANPVDEEAAKSGTPSTGRAAVGRATVPADAPAPKFTRAPGMAPPPDKPTDESEGDATEAKVTEDGSTTDVSTTSVGKPSPSPAAAAGKPFGGTTGVLPTTSTGVLPTASTGTTGTQPRVTGAGPKPDTTRPLGLGRPASGGGLPPGVSTAVGAARVGEAVRAARTSVSSAASRGPRRARLNLKRIDPWSVMKFAFAVSVVLFIVIVVATSVLYLALDAMGVFASVNDSLGDLVNAGGGQGTEGFQITARGVIFSSALIGLVNVVLFTALATLGAFVYNVCADLVGGIELTLAERD</sequence>
<keyword evidence="2" id="KW-1133">Transmembrane helix</keyword>
<feature type="region of interest" description="Disordered" evidence="1">
    <location>
        <begin position="1"/>
        <end position="163"/>
    </location>
</feature>
<organism evidence="4 5">
    <name type="scientific">Micromonospora andamanensis</name>
    <dbReference type="NCBI Taxonomy" id="1287068"/>
    <lineage>
        <taxon>Bacteria</taxon>
        <taxon>Bacillati</taxon>
        <taxon>Actinomycetota</taxon>
        <taxon>Actinomycetes</taxon>
        <taxon>Micromonosporales</taxon>
        <taxon>Micromonosporaceae</taxon>
        <taxon>Micromonospora</taxon>
    </lineage>
</organism>
<keyword evidence="2" id="KW-0472">Membrane</keyword>
<feature type="compositionally biased region" description="Low complexity" evidence="1">
    <location>
        <begin position="78"/>
        <end position="102"/>
    </location>
</feature>
<name>A0ABQ4HSV1_9ACTN</name>
<feature type="transmembrane region" description="Helical" evidence="2">
    <location>
        <begin position="265"/>
        <end position="291"/>
    </location>
</feature>
<evidence type="ECO:0000313" key="5">
    <source>
        <dbReference type="Proteomes" id="UP000647017"/>
    </source>
</evidence>
<evidence type="ECO:0000259" key="3">
    <source>
        <dbReference type="Pfam" id="PF12089"/>
    </source>
</evidence>
<dbReference type="RefSeq" id="WP_204004097.1">
    <property type="nucleotide sequence ID" value="NZ_BOOZ01000007.1"/>
</dbReference>
<feature type="compositionally biased region" description="Polar residues" evidence="1">
    <location>
        <begin position="110"/>
        <end position="132"/>
    </location>
</feature>
<evidence type="ECO:0000256" key="1">
    <source>
        <dbReference type="SAM" id="MobiDB-lite"/>
    </source>
</evidence>
<evidence type="ECO:0000313" key="4">
    <source>
        <dbReference type="EMBL" id="GIJ08692.1"/>
    </source>
</evidence>
<keyword evidence="2" id="KW-0812">Transmembrane</keyword>
<comment type="caution">
    <text evidence="4">The sequence shown here is derived from an EMBL/GenBank/DDBJ whole genome shotgun (WGS) entry which is preliminary data.</text>
</comment>
<feature type="compositionally biased region" description="Polar residues" evidence="1">
    <location>
        <begin position="1"/>
        <end position="16"/>
    </location>
</feature>